<organism evidence="1">
    <name type="scientific">marine sediment metagenome</name>
    <dbReference type="NCBI Taxonomy" id="412755"/>
    <lineage>
        <taxon>unclassified sequences</taxon>
        <taxon>metagenomes</taxon>
        <taxon>ecological metagenomes</taxon>
    </lineage>
</organism>
<name>X1E8Y5_9ZZZZ</name>
<accession>X1E8Y5</accession>
<protein>
    <submittedName>
        <fullName evidence="1">Uncharacterized protein</fullName>
    </submittedName>
</protein>
<dbReference type="AlphaFoldDB" id="X1E8Y5"/>
<reference evidence="1" key="1">
    <citation type="journal article" date="2014" name="Front. Microbiol.">
        <title>High frequency of phylogenetically diverse reductive dehalogenase-homologous genes in deep subseafloor sedimentary metagenomes.</title>
        <authorList>
            <person name="Kawai M."/>
            <person name="Futagami T."/>
            <person name="Toyoda A."/>
            <person name="Takaki Y."/>
            <person name="Nishi S."/>
            <person name="Hori S."/>
            <person name="Arai W."/>
            <person name="Tsubouchi T."/>
            <person name="Morono Y."/>
            <person name="Uchiyama I."/>
            <person name="Ito T."/>
            <person name="Fujiyama A."/>
            <person name="Inagaki F."/>
            <person name="Takami H."/>
        </authorList>
    </citation>
    <scope>NUCLEOTIDE SEQUENCE</scope>
    <source>
        <strain evidence="1">Expedition CK06-06</strain>
    </source>
</reference>
<gene>
    <name evidence="1" type="ORF">S01H4_38319</name>
</gene>
<dbReference type="EMBL" id="BART01020661">
    <property type="protein sequence ID" value="GAH05103.1"/>
    <property type="molecule type" value="Genomic_DNA"/>
</dbReference>
<proteinExistence type="predicted"/>
<comment type="caution">
    <text evidence="1">The sequence shown here is derived from an EMBL/GenBank/DDBJ whole genome shotgun (WGS) entry which is preliminary data.</text>
</comment>
<evidence type="ECO:0000313" key="1">
    <source>
        <dbReference type="EMBL" id="GAH05103.1"/>
    </source>
</evidence>
<sequence length="116" mass="13456">MKSFTLNLQKNTSPEIAFLHAYSQIKSQIVLINTSFKTQITNLINFSCSFEEMLENLQIELSSTRFKIILDVIGKLVSKNAYISHKKINELLNEISNHQKLENQLEIIIKGERFRV</sequence>
<feature type="non-terminal residue" evidence="1">
    <location>
        <position position="116"/>
    </location>
</feature>